<sequence>MQILWLIICIVVVVAIMARSKTLKNKPEENIVNKSKDDPVVMNLHKDINSVTTEDKSDVKEEKKKEYNNSRKKNRGKKRRERKLDNVDLDIDKENLHEDPVEIEKSEDIEPTDLQKSNLKTSADTKEEKEEVKSKDKVEDNIEDVELDIDRDDLHEDPVEIQKSEDIEPTNLQKSNLKTSTNTKEEKEEVKSKDKVENNIEDVDLDIDRSDLHEDPVEIQKSEDIEPTDLQKSNLLTSAGALEGANAKPKKETKSKRKSMSEDKVEEVKTENIEDVKLDIDRDDLHEDPVETQKSENIEPTDLQKSNLETSRDNKTKSSDELSEADVLPKEEKSREIETSEEKVSKDFKSSGKYPIIFEAMERQELSLEKIVIKSENTKDKKWKELYPKNEEDSLNFSINKIKENLNNSSLSEFLNNTSENPAVLKKKDTESYEFTSSDAKDIENILNRYGLDLNSDEVSKITSKIKVDKNNIAICEITDIISTGNFRYHFENKF</sequence>
<feature type="compositionally biased region" description="Basic and acidic residues" evidence="1">
    <location>
        <begin position="259"/>
        <end position="297"/>
    </location>
</feature>
<reference evidence="2 3" key="1">
    <citation type="submission" date="2021-06" db="EMBL/GenBank/DDBJ databases">
        <authorList>
            <person name="Sun Q."/>
            <person name="Li D."/>
        </authorList>
    </citation>
    <scope>NUCLEOTIDE SEQUENCE [LARGE SCALE GENOMIC DNA]</scope>
    <source>
        <strain evidence="2 3">MSJ-1</strain>
    </source>
</reference>
<evidence type="ECO:0000313" key="2">
    <source>
        <dbReference type="EMBL" id="MBU5668766.1"/>
    </source>
</evidence>
<dbReference type="Proteomes" id="UP000783742">
    <property type="component" value="Unassembled WGS sequence"/>
</dbReference>
<gene>
    <name evidence="2" type="ORF">KQI68_02820</name>
</gene>
<feature type="compositionally biased region" description="Basic and acidic residues" evidence="1">
    <location>
        <begin position="310"/>
        <end position="320"/>
    </location>
</feature>
<dbReference type="RefSeq" id="WP_216548613.1">
    <property type="nucleotide sequence ID" value="NZ_JAHLQO010000002.1"/>
</dbReference>
<organism evidence="2 3">
    <name type="scientific">Peptoniphilus ovalis</name>
    <dbReference type="NCBI Taxonomy" id="2841503"/>
    <lineage>
        <taxon>Bacteria</taxon>
        <taxon>Bacillati</taxon>
        <taxon>Bacillota</taxon>
        <taxon>Tissierellia</taxon>
        <taxon>Tissierellales</taxon>
        <taxon>Peptoniphilaceae</taxon>
        <taxon>Peptoniphilus</taxon>
    </lineage>
</organism>
<keyword evidence="3" id="KW-1185">Reference proteome</keyword>
<feature type="compositionally biased region" description="Basic residues" evidence="1">
    <location>
        <begin position="70"/>
        <end position="81"/>
    </location>
</feature>
<name>A0ABS6FF07_9FIRM</name>
<dbReference type="EMBL" id="JAHLQO010000002">
    <property type="protein sequence ID" value="MBU5668766.1"/>
    <property type="molecule type" value="Genomic_DNA"/>
</dbReference>
<feature type="compositionally biased region" description="Basic and acidic residues" evidence="1">
    <location>
        <begin position="206"/>
        <end position="224"/>
    </location>
</feature>
<evidence type="ECO:0000313" key="3">
    <source>
        <dbReference type="Proteomes" id="UP000783742"/>
    </source>
</evidence>
<feature type="compositionally biased region" description="Basic and acidic residues" evidence="1">
    <location>
        <begin position="82"/>
        <end position="108"/>
    </location>
</feature>
<protein>
    <submittedName>
        <fullName evidence="2">Uncharacterized protein</fullName>
    </submittedName>
</protein>
<feature type="compositionally biased region" description="Basic and acidic residues" evidence="1">
    <location>
        <begin position="183"/>
        <end position="198"/>
    </location>
</feature>
<feature type="compositionally biased region" description="Basic and acidic residues" evidence="1">
    <location>
        <begin position="34"/>
        <end position="69"/>
    </location>
</feature>
<feature type="compositionally biased region" description="Basic and acidic residues" evidence="1">
    <location>
        <begin position="152"/>
        <end position="166"/>
    </location>
</feature>
<accession>A0ABS6FF07</accession>
<comment type="caution">
    <text evidence="2">The sequence shown here is derived from an EMBL/GenBank/DDBJ whole genome shotgun (WGS) entry which is preliminary data.</text>
</comment>
<proteinExistence type="predicted"/>
<feature type="region of interest" description="Disordered" evidence="1">
    <location>
        <begin position="34"/>
        <end position="346"/>
    </location>
</feature>
<feature type="compositionally biased region" description="Acidic residues" evidence="1">
    <location>
        <begin position="141"/>
        <end position="151"/>
    </location>
</feature>
<evidence type="ECO:0000256" key="1">
    <source>
        <dbReference type="SAM" id="MobiDB-lite"/>
    </source>
</evidence>
<feature type="compositionally biased region" description="Basic and acidic residues" evidence="1">
    <location>
        <begin position="327"/>
        <end position="346"/>
    </location>
</feature>
<feature type="compositionally biased region" description="Basic and acidic residues" evidence="1">
    <location>
        <begin position="123"/>
        <end position="140"/>
    </location>
</feature>